<dbReference type="Pfam" id="PF00675">
    <property type="entry name" value="Peptidase_M16"/>
    <property type="match status" value="1"/>
</dbReference>
<evidence type="ECO:0000256" key="2">
    <source>
        <dbReference type="ARBA" id="ARBA00022670"/>
    </source>
</evidence>
<dbReference type="AlphaFoldDB" id="A0A383DKF4"/>
<comment type="similarity">
    <text evidence="1">Belongs to the peptidase M16 family.</text>
</comment>
<dbReference type="PANTHER" id="PTHR43690">
    <property type="entry name" value="NARDILYSIN"/>
    <property type="match status" value="1"/>
</dbReference>
<keyword evidence="4" id="KW-0378">Hydrolase</keyword>
<feature type="non-terminal residue" evidence="9">
    <location>
        <position position="127"/>
    </location>
</feature>
<dbReference type="GO" id="GO:0046872">
    <property type="term" value="F:metal ion binding"/>
    <property type="evidence" value="ECO:0007669"/>
    <property type="project" value="UniProtKB-KW"/>
</dbReference>
<dbReference type="GO" id="GO:0006508">
    <property type="term" value="P:proteolysis"/>
    <property type="evidence" value="ECO:0007669"/>
    <property type="project" value="UniProtKB-KW"/>
</dbReference>
<sequence length="127" mass="14052">MCQTATQNAMIATYLGRLSLISAIGAFGILLMTSCDLNLKTDNAYKSVSSTDSNDSMQVFTYKLDNGLTVYISPNHEEPRFYAEIITRAGSKHDPDTNTGLAHYLEHLLFKGTSNFGTTDYENEKPL</sequence>
<dbReference type="SUPFAM" id="SSF63411">
    <property type="entry name" value="LuxS/MPP-like metallohydrolase"/>
    <property type="match status" value="1"/>
</dbReference>
<organism evidence="9">
    <name type="scientific">marine metagenome</name>
    <dbReference type="NCBI Taxonomy" id="408172"/>
    <lineage>
        <taxon>unclassified sequences</taxon>
        <taxon>metagenomes</taxon>
        <taxon>ecological metagenomes</taxon>
    </lineage>
</organism>
<dbReference type="PROSITE" id="PS00143">
    <property type="entry name" value="INSULINASE"/>
    <property type="match status" value="1"/>
</dbReference>
<keyword evidence="2" id="KW-0645">Protease</keyword>
<evidence type="ECO:0000256" key="6">
    <source>
        <dbReference type="ARBA" id="ARBA00023049"/>
    </source>
</evidence>
<dbReference type="InterPro" id="IPR011765">
    <property type="entry name" value="Pept_M16_N"/>
</dbReference>
<keyword evidence="5" id="KW-0862">Zinc</keyword>
<keyword evidence="3" id="KW-0479">Metal-binding</keyword>
<evidence type="ECO:0000256" key="1">
    <source>
        <dbReference type="ARBA" id="ARBA00007261"/>
    </source>
</evidence>
<evidence type="ECO:0000256" key="7">
    <source>
        <dbReference type="SAM" id="Phobius"/>
    </source>
</evidence>
<keyword evidence="6" id="KW-0482">Metalloprotease</keyword>
<name>A0A383DKF4_9ZZZZ</name>
<protein>
    <recommendedName>
        <fullName evidence="8">Peptidase M16 N-terminal domain-containing protein</fullName>
    </recommendedName>
</protein>
<keyword evidence="7" id="KW-0812">Transmembrane</keyword>
<evidence type="ECO:0000313" key="9">
    <source>
        <dbReference type="EMBL" id="SVE44773.1"/>
    </source>
</evidence>
<gene>
    <name evidence="9" type="ORF">METZ01_LOCUS497627</name>
</gene>
<reference evidence="9" key="1">
    <citation type="submission" date="2018-05" db="EMBL/GenBank/DDBJ databases">
        <authorList>
            <person name="Lanie J.A."/>
            <person name="Ng W.-L."/>
            <person name="Kazmierczak K.M."/>
            <person name="Andrzejewski T.M."/>
            <person name="Davidsen T.M."/>
            <person name="Wayne K.J."/>
            <person name="Tettelin H."/>
            <person name="Glass J.I."/>
            <person name="Rusch D."/>
            <person name="Podicherti R."/>
            <person name="Tsui H.-C.T."/>
            <person name="Winkler M.E."/>
        </authorList>
    </citation>
    <scope>NUCLEOTIDE SEQUENCE</scope>
</reference>
<dbReference type="InterPro" id="IPR001431">
    <property type="entry name" value="Pept_M16_Zn_BS"/>
</dbReference>
<accession>A0A383DKF4</accession>
<evidence type="ECO:0000256" key="5">
    <source>
        <dbReference type="ARBA" id="ARBA00022833"/>
    </source>
</evidence>
<evidence type="ECO:0000256" key="3">
    <source>
        <dbReference type="ARBA" id="ARBA00022723"/>
    </source>
</evidence>
<dbReference type="PANTHER" id="PTHR43690:SF17">
    <property type="entry name" value="PROTEIN YHJJ"/>
    <property type="match status" value="1"/>
</dbReference>
<evidence type="ECO:0000259" key="8">
    <source>
        <dbReference type="Pfam" id="PF00675"/>
    </source>
</evidence>
<dbReference type="EMBL" id="UINC01217950">
    <property type="protein sequence ID" value="SVE44773.1"/>
    <property type="molecule type" value="Genomic_DNA"/>
</dbReference>
<dbReference type="InterPro" id="IPR050626">
    <property type="entry name" value="Peptidase_M16"/>
</dbReference>
<keyword evidence="7" id="KW-0472">Membrane</keyword>
<evidence type="ECO:0000256" key="4">
    <source>
        <dbReference type="ARBA" id="ARBA00022801"/>
    </source>
</evidence>
<feature type="transmembrane region" description="Helical" evidence="7">
    <location>
        <begin position="12"/>
        <end position="32"/>
    </location>
</feature>
<dbReference type="InterPro" id="IPR011249">
    <property type="entry name" value="Metalloenz_LuxS/M16"/>
</dbReference>
<proteinExistence type="inferred from homology"/>
<feature type="domain" description="Peptidase M16 N-terminal" evidence="8">
    <location>
        <begin position="75"/>
        <end position="122"/>
    </location>
</feature>
<dbReference type="GO" id="GO:0004222">
    <property type="term" value="F:metalloendopeptidase activity"/>
    <property type="evidence" value="ECO:0007669"/>
    <property type="project" value="InterPro"/>
</dbReference>
<keyword evidence="7" id="KW-1133">Transmembrane helix</keyword>
<dbReference type="Gene3D" id="3.30.830.10">
    <property type="entry name" value="Metalloenzyme, LuxS/M16 peptidase-like"/>
    <property type="match status" value="1"/>
</dbReference>